<dbReference type="InterPro" id="IPR058064">
    <property type="entry name" value="STM2901-like"/>
</dbReference>
<dbReference type="Pfam" id="PF26636">
    <property type="entry name" value="DUF8209"/>
    <property type="match status" value="1"/>
</dbReference>
<proteinExistence type="predicted"/>
<organism evidence="1">
    <name type="scientific">Cronobacter turicensis</name>
    <dbReference type="NCBI Taxonomy" id="413502"/>
    <lineage>
        <taxon>Bacteria</taxon>
        <taxon>Pseudomonadati</taxon>
        <taxon>Pseudomonadota</taxon>
        <taxon>Gammaproteobacteria</taxon>
        <taxon>Enterobacterales</taxon>
        <taxon>Enterobacteriaceae</taxon>
        <taxon>Cronobacter</taxon>
    </lineage>
</organism>
<comment type="caution">
    <text evidence="1">The sequence shown here is derived from an EMBL/GenBank/DDBJ whole genome shotgun (WGS) entry which is preliminary data.</text>
</comment>
<dbReference type="OrthoDB" id="8815988at2"/>
<evidence type="ECO:0000313" key="1">
    <source>
        <dbReference type="EMBL" id="PUX23565.1"/>
    </source>
</evidence>
<dbReference type="EMBL" id="MSAG01000012">
    <property type="protein sequence ID" value="PUX23565.1"/>
    <property type="molecule type" value="Genomic_DNA"/>
</dbReference>
<sequence length="149" mass="16673">MDTVEELNGTYFYKGISNISAGELFFWIMLDEINDYFGNIGDVLTISLILFGQPILKTRGKPRGATPGTSIASAAGRRWLNIELPRPLPTFTNASIKTLRPMMTRNLGAFVGRTIPVVGWVLLAKDFATITFNVMNKYNRIARGNDKIW</sequence>
<reference evidence="1" key="1">
    <citation type="submission" date="2016-12" db="EMBL/GenBank/DDBJ databases">
        <title>Analysis of the Molecular Diversity Among Cronobacter Species Isolated from Filth Flies Using a Pan Genomic DNA Microarray.</title>
        <authorList>
            <person name="Pava-Ripoll M."/>
            <person name="Tall B."/>
            <person name="Farber J."/>
            <person name="Fanning S."/>
            <person name="Lehner A."/>
            <person name="Stephan R."/>
            <person name="Pagotto F."/>
            <person name="Iverson C."/>
            <person name="Ziobro G."/>
            <person name="Miller A."/>
            <person name="Pearson R."/>
            <person name="Yan Q."/>
            <person name="Kim M."/>
            <person name="Jeong S."/>
            <person name="Park J."/>
            <person name="Jun S."/>
            <person name="Choi H."/>
            <person name="Chung T."/>
            <person name="Yoo Y."/>
            <person name="Park E."/>
            <person name="Hwang S."/>
            <person name="Lee B."/>
            <person name="Sathyamoorthy V."/>
            <person name="Carter L."/>
            <person name="Mammel M."/>
            <person name="Jackson S."/>
            <person name="Kothary M."/>
            <person name="Patel I."/>
            <person name="Grim C."/>
            <person name="Gopinath G."/>
            <person name="Gangiredla J."/>
            <person name="Chase H."/>
        </authorList>
    </citation>
    <scope>NUCLEOTIDE SEQUENCE [LARGE SCALE GENOMIC DNA]</scope>
    <source>
        <strain evidence="1">MOD1-Sh41s</strain>
    </source>
</reference>
<dbReference type="InterPro" id="IPR058522">
    <property type="entry name" value="DUF8209"/>
</dbReference>
<name>A0A2T7B6M2_9ENTR</name>
<dbReference type="AlphaFoldDB" id="A0A2T7B6M2"/>
<dbReference type="RefSeq" id="WP_075197905.1">
    <property type="nucleotide sequence ID" value="NZ_CP187984.1"/>
</dbReference>
<protein>
    <recommendedName>
        <fullName evidence="2">Phage membrane protein</fullName>
    </recommendedName>
</protein>
<evidence type="ECO:0008006" key="2">
    <source>
        <dbReference type="Google" id="ProtNLM"/>
    </source>
</evidence>
<gene>
    <name evidence="1" type="ORF">BS411_06485</name>
</gene>
<dbReference type="NCBIfam" id="NF045926">
    <property type="entry name" value="STM2901_fam"/>
    <property type="match status" value="1"/>
</dbReference>
<accession>A0A2T7B6M2</accession>